<dbReference type="HOGENOM" id="CLU_149873_0_0_9"/>
<name>K9EDD1_9LACT</name>
<keyword evidence="1" id="KW-0812">Transmembrane</keyword>
<dbReference type="eggNOG" id="ENOG5032S74">
    <property type="taxonomic scope" value="Bacteria"/>
</dbReference>
<organism evidence="2 3">
    <name type="scientific">Alloiococcus otitis ATCC 51267</name>
    <dbReference type="NCBI Taxonomy" id="883081"/>
    <lineage>
        <taxon>Bacteria</taxon>
        <taxon>Bacillati</taxon>
        <taxon>Bacillota</taxon>
        <taxon>Bacilli</taxon>
        <taxon>Lactobacillales</taxon>
        <taxon>Carnobacteriaceae</taxon>
        <taxon>Alloiococcus</taxon>
    </lineage>
</organism>
<evidence type="ECO:0000313" key="2">
    <source>
        <dbReference type="EMBL" id="EKU93841.1"/>
    </source>
</evidence>
<dbReference type="STRING" id="883081.HMPREF9698_00636"/>
<reference evidence="2 3" key="1">
    <citation type="submission" date="2012-09" db="EMBL/GenBank/DDBJ databases">
        <title>The Genome Sequence of Alloiococcus otitis ATCC 51267.</title>
        <authorList>
            <consortium name="The Broad Institute Genome Sequencing Platform"/>
            <person name="Earl A."/>
            <person name="Ward D."/>
            <person name="Feldgarden M."/>
            <person name="Gevers D."/>
            <person name="Huys G."/>
            <person name="Walker B."/>
            <person name="Young S.K."/>
            <person name="Zeng Q."/>
            <person name="Gargeya S."/>
            <person name="Fitzgerald M."/>
            <person name="Haas B."/>
            <person name="Abouelleil A."/>
            <person name="Alvarado L."/>
            <person name="Arachchi H.M."/>
            <person name="Berlin A.M."/>
            <person name="Chapman S.B."/>
            <person name="Goldberg J."/>
            <person name="Griggs A."/>
            <person name="Gujja S."/>
            <person name="Hansen M."/>
            <person name="Howarth C."/>
            <person name="Imamovic A."/>
            <person name="Larimer J."/>
            <person name="McCowen C."/>
            <person name="Montmayeur A."/>
            <person name="Murphy C."/>
            <person name="Neiman D."/>
            <person name="Pearson M."/>
            <person name="Priest M."/>
            <person name="Roberts A."/>
            <person name="Saif S."/>
            <person name="Shea T."/>
            <person name="Sisk P."/>
            <person name="Sykes S."/>
            <person name="Wortman J."/>
            <person name="Nusbaum C."/>
            <person name="Birren B."/>
        </authorList>
    </citation>
    <scope>NUCLEOTIDE SEQUENCE [LARGE SCALE GENOMIC DNA]</scope>
    <source>
        <strain evidence="2 3">ATCC 51267</strain>
    </source>
</reference>
<sequence>MKFLRSTLGFFLAGLMVMSIWDAFFIPYGVFGGFLAALIIIFPMWYLNHYIGLIYEAPGAGYIDMGLGIGMSGLFRDFFMNGADFGLLAETLPTLLFVIIGAIIGGIIAAAIENDLKADEDSEKGSEG</sequence>
<dbReference type="EMBL" id="AGXA01000014">
    <property type="protein sequence ID" value="EKU93841.1"/>
    <property type="molecule type" value="Genomic_DNA"/>
</dbReference>
<feature type="transmembrane region" description="Helical" evidence="1">
    <location>
        <begin position="59"/>
        <end position="79"/>
    </location>
</feature>
<keyword evidence="3" id="KW-1185">Reference proteome</keyword>
<proteinExistence type="predicted"/>
<accession>K9EDD1</accession>
<keyword evidence="1" id="KW-1133">Transmembrane helix</keyword>
<dbReference type="Proteomes" id="UP000009875">
    <property type="component" value="Unassembled WGS sequence"/>
</dbReference>
<evidence type="ECO:0000313" key="3">
    <source>
        <dbReference type="Proteomes" id="UP000009875"/>
    </source>
</evidence>
<dbReference type="InterPro" id="IPR054200">
    <property type="entry name" value="DUF6905"/>
</dbReference>
<feature type="transmembrane region" description="Helical" evidence="1">
    <location>
        <begin position="29"/>
        <end position="47"/>
    </location>
</feature>
<dbReference type="RefSeq" id="WP_003777320.1">
    <property type="nucleotide sequence ID" value="NZ_JH992958.1"/>
</dbReference>
<feature type="transmembrane region" description="Helical" evidence="1">
    <location>
        <begin position="91"/>
        <end position="112"/>
    </location>
</feature>
<gene>
    <name evidence="2" type="ORF">HMPREF9698_00636</name>
</gene>
<keyword evidence="1" id="KW-0472">Membrane</keyword>
<dbReference type="AlphaFoldDB" id="K9EDD1"/>
<evidence type="ECO:0000256" key="1">
    <source>
        <dbReference type="SAM" id="Phobius"/>
    </source>
</evidence>
<dbReference type="Pfam" id="PF21846">
    <property type="entry name" value="DUF6905"/>
    <property type="match status" value="1"/>
</dbReference>
<dbReference type="OrthoDB" id="1908850at2"/>
<protein>
    <submittedName>
        <fullName evidence="2">Uncharacterized protein</fullName>
    </submittedName>
</protein>
<comment type="caution">
    <text evidence="2">The sequence shown here is derived from an EMBL/GenBank/DDBJ whole genome shotgun (WGS) entry which is preliminary data.</text>
</comment>